<feature type="domain" description="Proteasome activator complex subunit 4 C-terminal" evidence="2">
    <location>
        <begin position="228"/>
        <end position="315"/>
    </location>
</feature>
<dbReference type="SUPFAM" id="SSF48371">
    <property type="entry name" value="ARM repeat"/>
    <property type="match status" value="1"/>
</dbReference>
<dbReference type="GO" id="GO:0005829">
    <property type="term" value="C:cytosol"/>
    <property type="evidence" value="ECO:0007669"/>
    <property type="project" value="TreeGrafter"/>
</dbReference>
<dbReference type="PANTHER" id="PTHR32170:SF3">
    <property type="entry name" value="PROTEASOME ACTIVATOR COMPLEX SUBUNIT 4"/>
    <property type="match status" value="1"/>
</dbReference>
<evidence type="ECO:0000259" key="2">
    <source>
        <dbReference type="Pfam" id="PF11919"/>
    </source>
</evidence>
<dbReference type="Proteomes" id="UP000005237">
    <property type="component" value="Unassembled WGS sequence"/>
</dbReference>
<feature type="compositionally biased region" description="Polar residues" evidence="1">
    <location>
        <begin position="31"/>
        <end position="47"/>
    </location>
</feature>
<name>A0A8R1I4D5_CAEJA</name>
<reference evidence="3" key="2">
    <citation type="submission" date="2022-06" db="UniProtKB">
        <authorList>
            <consortium name="EnsemblMetazoa"/>
        </authorList>
    </citation>
    <scope>IDENTIFICATION</scope>
    <source>
        <strain evidence="3">DF5081</strain>
    </source>
</reference>
<dbReference type="InterPro" id="IPR016024">
    <property type="entry name" value="ARM-type_fold"/>
</dbReference>
<dbReference type="GO" id="GO:0005634">
    <property type="term" value="C:nucleus"/>
    <property type="evidence" value="ECO:0007669"/>
    <property type="project" value="TreeGrafter"/>
</dbReference>
<dbReference type="PANTHER" id="PTHR32170">
    <property type="entry name" value="PROTEASOME ACTIVATOR COMPLEX SUBUNIT 4"/>
    <property type="match status" value="1"/>
</dbReference>
<dbReference type="GO" id="GO:0070628">
    <property type="term" value="F:proteasome binding"/>
    <property type="evidence" value="ECO:0007669"/>
    <property type="project" value="InterPro"/>
</dbReference>
<evidence type="ECO:0000313" key="4">
    <source>
        <dbReference type="Proteomes" id="UP000005237"/>
    </source>
</evidence>
<proteinExistence type="predicted"/>
<dbReference type="EnsemblMetazoa" id="CJA21931.1">
    <property type="protein sequence ID" value="CJA21931.1"/>
    <property type="gene ID" value="WBGene00177503"/>
</dbReference>
<dbReference type="Gene3D" id="1.25.10.10">
    <property type="entry name" value="Leucine-rich Repeat Variant"/>
    <property type="match status" value="1"/>
</dbReference>
<sequence length="315" mass="35314">MLSSCWDEVRMVRDLEFTTSASNGSNGNGSLSVPATNGTSSDSMHHSASNASLAEVSEVKKQARLTLRAAISFVFSTCNQSYDAYPPSFIPMLPLWCHYSNDIGDEDLQKNCSSLCAGQMEAIYISPENAPAVVVQFQQILSSPCWWKSKVAALNMLRMLVFSNRYVFRKHRDEIGMILVNSLNDNQIEVRERATDALSTLLQAKFFETTPELVAKFSQAAHLKDDLIQAHGGVLGLSAIILAFPYSVPEFLPGVLMTICRFATDKNAAIREAVKRTLSEFKRTHQDSWREHEQQFNEDQLMVLRDLLISPNYYV</sequence>
<accession>A0A8R1I4D5</accession>
<reference evidence="4" key="1">
    <citation type="submission" date="2010-08" db="EMBL/GenBank/DDBJ databases">
        <authorList>
            <consortium name="Caenorhabditis japonica Sequencing Consortium"/>
            <person name="Wilson R.K."/>
        </authorList>
    </citation>
    <scope>NUCLEOTIDE SEQUENCE [LARGE SCALE GENOMIC DNA]</scope>
    <source>
        <strain evidence="4">DF5081</strain>
    </source>
</reference>
<dbReference type="InterPro" id="IPR035309">
    <property type="entry name" value="PSME4"/>
</dbReference>
<dbReference type="Pfam" id="PF24987">
    <property type="entry name" value="HEAT_EF3_N"/>
    <property type="match status" value="1"/>
</dbReference>
<dbReference type="InterPro" id="IPR021843">
    <property type="entry name" value="PSME4_C"/>
</dbReference>
<dbReference type="InterPro" id="IPR011989">
    <property type="entry name" value="ARM-like"/>
</dbReference>
<organism evidence="3 4">
    <name type="scientific">Caenorhabditis japonica</name>
    <dbReference type="NCBI Taxonomy" id="281687"/>
    <lineage>
        <taxon>Eukaryota</taxon>
        <taxon>Metazoa</taxon>
        <taxon>Ecdysozoa</taxon>
        <taxon>Nematoda</taxon>
        <taxon>Chromadorea</taxon>
        <taxon>Rhabditida</taxon>
        <taxon>Rhabditina</taxon>
        <taxon>Rhabditomorpha</taxon>
        <taxon>Rhabditoidea</taxon>
        <taxon>Rhabditidae</taxon>
        <taxon>Peloderinae</taxon>
        <taxon>Caenorhabditis</taxon>
    </lineage>
</organism>
<protein>
    <submittedName>
        <fullName evidence="3">DUF3437 domain-containing protein</fullName>
    </submittedName>
</protein>
<dbReference type="GO" id="GO:0010499">
    <property type="term" value="P:proteasomal ubiquitin-independent protein catabolic process"/>
    <property type="evidence" value="ECO:0007669"/>
    <property type="project" value="TreeGrafter"/>
</dbReference>
<keyword evidence="4" id="KW-1185">Reference proteome</keyword>
<evidence type="ECO:0000313" key="3">
    <source>
        <dbReference type="EnsemblMetazoa" id="CJA21931.1"/>
    </source>
</evidence>
<dbReference type="Pfam" id="PF11919">
    <property type="entry name" value="PSME4_C"/>
    <property type="match status" value="1"/>
</dbReference>
<evidence type="ECO:0000256" key="1">
    <source>
        <dbReference type="SAM" id="MobiDB-lite"/>
    </source>
</evidence>
<feature type="region of interest" description="Disordered" evidence="1">
    <location>
        <begin position="22"/>
        <end position="47"/>
    </location>
</feature>
<dbReference type="AlphaFoldDB" id="A0A8R1I4D5"/>
<dbReference type="GO" id="GO:0016504">
    <property type="term" value="F:peptidase activator activity"/>
    <property type="evidence" value="ECO:0007669"/>
    <property type="project" value="InterPro"/>
</dbReference>